<evidence type="ECO:0000256" key="14">
    <source>
        <dbReference type="ARBA" id="ARBA00023128"/>
    </source>
</evidence>
<keyword evidence="9 19" id="KW-0479">Metal-binding</keyword>
<feature type="binding site" evidence="19">
    <location>
        <position position="97"/>
    </location>
    <ligand>
        <name>Mg(2+)</name>
        <dbReference type="ChEBI" id="CHEBI:18420"/>
        <label>1</label>
    </ligand>
</feature>
<dbReference type="GO" id="GO:0005829">
    <property type="term" value="C:cytosol"/>
    <property type="evidence" value="ECO:0007669"/>
    <property type="project" value="TreeGrafter"/>
</dbReference>
<dbReference type="PANTHER" id="PTHR11136">
    <property type="entry name" value="FOLYLPOLYGLUTAMATE SYNTHASE-RELATED"/>
    <property type="match status" value="1"/>
</dbReference>
<comment type="catalytic activity">
    <reaction evidence="16 17">
        <text>(6S)-5,6,7,8-tetrahydrofolyl-(gamma-L-Glu)(n) + L-glutamate + ATP = (6S)-5,6,7,8-tetrahydrofolyl-(gamma-L-Glu)(n+1) + ADP + phosphate + H(+)</text>
        <dbReference type="Rhea" id="RHEA:10580"/>
        <dbReference type="Rhea" id="RHEA-COMP:14738"/>
        <dbReference type="Rhea" id="RHEA-COMP:14740"/>
        <dbReference type="ChEBI" id="CHEBI:15378"/>
        <dbReference type="ChEBI" id="CHEBI:29985"/>
        <dbReference type="ChEBI" id="CHEBI:30616"/>
        <dbReference type="ChEBI" id="CHEBI:43474"/>
        <dbReference type="ChEBI" id="CHEBI:141005"/>
        <dbReference type="ChEBI" id="CHEBI:456216"/>
        <dbReference type="EC" id="6.3.2.17"/>
    </reaction>
</comment>
<evidence type="ECO:0000256" key="18">
    <source>
        <dbReference type="PIRSR" id="PIRSR038895-1"/>
    </source>
</evidence>
<dbReference type="AlphaFoldDB" id="C1MP32"/>
<dbReference type="SUPFAM" id="SSF53244">
    <property type="entry name" value="MurD-like peptide ligases, peptide-binding domain"/>
    <property type="match status" value="1"/>
</dbReference>
<evidence type="ECO:0000256" key="13">
    <source>
        <dbReference type="ARBA" id="ARBA00022842"/>
    </source>
</evidence>
<dbReference type="OMA" id="RETEWAG"/>
<dbReference type="EMBL" id="GG663737">
    <property type="protein sequence ID" value="EEH58394.1"/>
    <property type="molecule type" value="Genomic_DNA"/>
</dbReference>
<comment type="pathway">
    <text evidence="4 17">Cofactor biosynthesis; tetrahydrofolylpolyglutamate biosynthesis.</text>
</comment>
<evidence type="ECO:0000256" key="20">
    <source>
        <dbReference type="SAM" id="MobiDB-lite"/>
    </source>
</evidence>
<dbReference type="Proteomes" id="UP000001876">
    <property type="component" value="Unassembled WGS sequence"/>
</dbReference>
<evidence type="ECO:0000256" key="10">
    <source>
        <dbReference type="ARBA" id="ARBA00022741"/>
    </source>
</evidence>
<dbReference type="InterPro" id="IPR001645">
    <property type="entry name" value="Folylpolyglutamate_synth"/>
</dbReference>
<dbReference type="GO" id="GO:0046872">
    <property type="term" value="F:metal ion binding"/>
    <property type="evidence" value="ECO:0007669"/>
    <property type="project" value="UniProtKB-KW"/>
</dbReference>
<evidence type="ECO:0000256" key="15">
    <source>
        <dbReference type="ARBA" id="ARBA00023136"/>
    </source>
</evidence>
<dbReference type="PROSITE" id="PS01012">
    <property type="entry name" value="FOLYLPOLYGLU_SYNT_2"/>
    <property type="match status" value="1"/>
</dbReference>
<feature type="region of interest" description="Disordered" evidence="20">
    <location>
        <begin position="374"/>
        <end position="398"/>
    </location>
</feature>
<dbReference type="OrthoDB" id="5212574at2759"/>
<name>C1MP32_MICPC</name>
<dbReference type="FunFam" id="3.40.1190.10:FF:000008">
    <property type="entry name" value="Folylpolyglutamate synthase"/>
    <property type="match status" value="1"/>
</dbReference>
<accession>C1MP32</accession>
<dbReference type="GO" id="GO:0005759">
    <property type="term" value="C:mitochondrial matrix"/>
    <property type="evidence" value="ECO:0007669"/>
    <property type="project" value="UniProtKB-SubCell"/>
</dbReference>
<evidence type="ECO:0000256" key="5">
    <source>
        <dbReference type="ARBA" id="ARBA00008276"/>
    </source>
</evidence>
<evidence type="ECO:0000256" key="16">
    <source>
        <dbReference type="ARBA" id="ARBA00047493"/>
    </source>
</evidence>
<keyword evidence="6" id="KW-0963">Cytoplasm</keyword>
<evidence type="ECO:0000256" key="17">
    <source>
        <dbReference type="PIRNR" id="PIRNR038895"/>
    </source>
</evidence>
<gene>
    <name evidence="21" type="ORF">MICPUCDRAFT_25571</name>
</gene>
<dbReference type="NCBIfam" id="TIGR01499">
    <property type="entry name" value="folC"/>
    <property type="match status" value="1"/>
</dbReference>
<comment type="cofactor">
    <cofactor evidence="17">
        <name>a monovalent cation</name>
        <dbReference type="ChEBI" id="CHEBI:60242"/>
    </cofactor>
    <text evidence="17">A monovalent cation.</text>
</comment>
<dbReference type="InterPro" id="IPR018109">
    <property type="entry name" value="Folylpolyglutamate_synth_CS"/>
</dbReference>
<comment type="similarity">
    <text evidence="5 17">Belongs to the folylpolyglutamate synthase family.</text>
</comment>
<comment type="subcellular location">
    <subcellularLocation>
        <location evidence="3">Cytoplasm</location>
    </subcellularLocation>
    <subcellularLocation>
        <location evidence="1">Mitochondrion inner membrane</location>
    </subcellularLocation>
    <subcellularLocation>
        <location evidence="2">Mitochondrion matrix</location>
    </subcellularLocation>
</comment>
<keyword evidence="7 17" id="KW-0554">One-carbon metabolism</keyword>
<keyword evidence="8 17" id="KW-0436">Ligase</keyword>
<dbReference type="PANTHER" id="PTHR11136:SF5">
    <property type="entry name" value="FOLYLPOLYGLUTAMATE SYNTHASE, MITOCHONDRIAL"/>
    <property type="match status" value="1"/>
</dbReference>
<feature type="binding site" evidence="18">
    <location>
        <position position="324"/>
    </location>
    <ligand>
        <name>ATP</name>
        <dbReference type="ChEBI" id="CHEBI:30616"/>
    </ligand>
</feature>
<keyword evidence="13 19" id="KW-0460">Magnesium</keyword>
<dbReference type="PROSITE" id="PS01011">
    <property type="entry name" value="FOLYLPOLYGLU_SYNT_1"/>
    <property type="match status" value="1"/>
</dbReference>
<evidence type="ECO:0000256" key="9">
    <source>
        <dbReference type="ARBA" id="ARBA00022723"/>
    </source>
</evidence>
<evidence type="ECO:0000313" key="21">
    <source>
        <dbReference type="EMBL" id="EEH58394.1"/>
    </source>
</evidence>
<dbReference type="eggNOG" id="KOG2525">
    <property type="taxonomic scope" value="Eukaryota"/>
</dbReference>
<dbReference type="InterPro" id="IPR036565">
    <property type="entry name" value="Mur-like_cat_sf"/>
</dbReference>
<feature type="binding site" evidence="19">
    <location>
        <position position="195"/>
    </location>
    <ligand>
        <name>Mg(2+)</name>
        <dbReference type="ChEBI" id="CHEBI:18420"/>
        <label>1</label>
    </ligand>
</feature>
<dbReference type="KEGG" id="mpp:MICPUCDRAFT_25571"/>
<dbReference type="PIRSF" id="PIRSF038895">
    <property type="entry name" value="FPGS"/>
    <property type="match status" value="1"/>
</dbReference>
<dbReference type="GO" id="GO:0004326">
    <property type="term" value="F:tetrahydrofolylpolyglutamate synthase activity"/>
    <property type="evidence" value="ECO:0007669"/>
    <property type="project" value="UniProtKB-EC"/>
</dbReference>
<keyword evidence="12 18" id="KW-0067">ATP-binding</keyword>
<evidence type="ECO:0000256" key="4">
    <source>
        <dbReference type="ARBA" id="ARBA00005150"/>
    </source>
</evidence>
<dbReference type="GeneID" id="9682655"/>
<evidence type="ECO:0000256" key="19">
    <source>
        <dbReference type="PIRSR" id="PIRSR038895-2"/>
    </source>
</evidence>
<evidence type="ECO:0000256" key="6">
    <source>
        <dbReference type="ARBA" id="ARBA00022490"/>
    </source>
</evidence>
<sequence length="574" mass="61910">MPHEDDEVTEEEYQAALKALQGTISGKTRTAPKGPNDLSWEAQFERLHEVIARVGMTSAVNDLSVIHVAGTKGKGSTCAFVEHVLRKCGTKTGLYSSPHLVDIRERFRIDGVPVSRTAFTRNFWWLRDKLRETGCEEEFGMPAYFRFLTLLGFRIFSQEGVECAVLEVGLGGRLDATNVVKAPVACGVTSLGMDHVEVLGDTIGKIAYEKAGIFKPSVPAFTSPQPEEAMESLRRRAREVGTSVSTVDGLESYERGAGGGEVALGLAGGHQRLNAALAIRLLREWGNSANPRPAWGEAAEAELSAGVLPERFRDGLRETEWAGRAQVVPDVTAVDDDGSGDKSEMAPNLLWYLDGAHTEESMRQCAEWFVSATKKDEEASGGSGGGSDGGGTPPASKPVRMLMFNCMEERDPETLLTPTARVLSEHDAPVCRPSIFVPSESSSLDLKPVSDPRESTAWQEKTARTWARLSLKYPRAVTPPPATTDAVAAARAAAAARVAAPATIPTVDIPSSAGGDSTRDLASVVVPCMRQAIERVRTRAAEERRLKSGRRVHVLVTGSLYLVGDMLRLLGRAC</sequence>
<keyword evidence="11" id="KW-0999">Mitochondrion inner membrane</keyword>
<dbReference type="Gene3D" id="3.40.1190.10">
    <property type="entry name" value="Mur-like, catalytic domain"/>
    <property type="match status" value="1"/>
</dbReference>
<keyword evidence="10 18" id="KW-0547">Nucleotide-binding</keyword>
<keyword evidence="14" id="KW-0496">Mitochondrion</keyword>
<evidence type="ECO:0000256" key="8">
    <source>
        <dbReference type="ARBA" id="ARBA00022598"/>
    </source>
</evidence>
<comment type="function">
    <text evidence="17">Catalyzes conversion of folates to polyglutamate derivatives allowing concentration of folate compounds in the cell and the intracellular retention of these cofactors, which are important substrates for most of the folate-dependent enzymes that are involved in one-carbon transfer reactions involved in purine, pyrimidine and amino acid synthesis.</text>
</comment>
<reference evidence="21 22" key="1">
    <citation type="journal article" date="2009" name="Science">
        <title>Green evolution and dynamic adaptations revealed by genomes of the marine picoeukaryotes Micromonas.</title>
        <authorList>
            <person name="Worden A.Z."/>
            <person name="Lee J.H."/>
            <person name="Mock T."/>
            <person name="Rouze P."/>
            <person name="Simmons M.P."/>
            <person name="Aerts A.L."/>
            <person name="Allen A.E."/>
            <person name="Cuvelier M.L."/>
            <person name="Derelle E."/>
            <person name="Everett M.V."/>
            <person name="Foulon E."/>
            <person name="Grimwood J."/>
            <person name="Gundlach H."/>
            <person name="Henrissat B."/>
            <person name="Napoli C."/>
            <person name="McDonald S.M."/>
            <person name="Parker M.S."/>
            <person name="Rombauts S."/>
            <person name="Salamov A."/>
            <person name="Von Dassow P."/>
            <person name="Badger J.H."/>
            <person name="Coutinho P.M."/>
            <person name="Demir E."/>
            <person name="Dubchak I."/>
            <person name="Gentemann C."/>
            <person name="Eikrem W."/>
            <person name="Gready J.E."/>
            <person name="John U."/>
            <person name="Lanier W."/>
            <person name="Lindquist E.A."/>
            <person name="Lucas S."/>
            <person name="Mayer K.F."/>
            <person name="Moreau H."/>
            <person name="Not F."/>
            <person name="Otillar R."/>
            <person name="Panaud O."/>
            <person name="Pangilinan J."/>
            <person name="Paulsen I."/>
            <person name="Piegu B."/>
            <person name="Poliakov A."/>
            <person name="Robbens S."/>
            <person name="Schmutz J."/>
            <person name="Toulza E."/>
            <person name="Wyss T."/>
            <person name="Zelensky A."/>
            <person name="Zhou K."/>
            <person name="Armbrust E.V."/>
            <person name="Bhattacharya D."/>
            <person name="Goodenough U.W."/>
            <person name="Van de Peer Y."/>
            <person name="Grigoriev I.V."/>
        </authorList>
    </citation>
    <scope>NUCLEOTIDE SEQUENCE [LARGE SCALE GENOMIC DNA]</scope>
    <source>
        <strain evidence="21 22">CCMP1545</strain>
    </source>
</reference>
<dbReference type="GO" id="GO:0005524">
    <property type="term" value="F:ATP binding"/>
    <property type="evidence" value="ECO:0007669"/>
    <property type="project" value="UniProtKB-KW"/>
</dbReference>
<dbReference type="STRING" id="564608.C1MP32"/>
<evidence type="ECO:0000256" key="7">
    <source>
        <dbReference type="ARBA" id="ARBA00022563"/>
    </source>
</evidence>
<feature type="binding site" evidence="19">
    <location>
        <position position="167"/>
    </location>
    <ligand>
        <name>Mg(2+)</name>
        <dbReference type="ChEBI" id="CHEBI:18420"/>
        <label>1</label>
    </ligand>
</feature>
<dbReference type="UniPathway" id="UPA00850"/>
<evidence type="ECO:0000256" key="12">
    <source>
        <dbReference type="ARBA" id="ARBA00022840"/>
    </source>
</evidence>
<evidence type="ECO:0000256" key="1">
    <source>
        <dbReference type="ARBA" id="ARBA00004273"/>
    </source>
</evidence>
<dbReference type="EC" id="6.3.2.17" evidence="17"/>
<keyword evidence="15" id="KW-0472">Membrane</keyword>
<protein>
    <recommendedName>
        <fullName evidence="17">Folylpolyglutamate synthase</fullName>
        <ecNumber evidence="17">6.3.2.17</ecNumber>
    </recommendedName>
    <alternativeName>
        <fullName evidence="17">Folylpoly-gamma-glutamate synthetase</fullName>
    </alternativeName>
    <alternativeName>
        <fullName evidence="17">Tetrahydrofolylpolyglutamate synthase</fullName>
    </alternativeName>
</protein>
<evidence type="ECO:0000256" key="2">
    <source>
        <dbReference type="ARBA" id="ARBA00004305"/>
    </source>
</evidence>
<feature type="compositionally biased region" description="Gly residues" evidence="20">
    <location>
        <begin position="381"/>
        <end position="392"/>
    </location>
</feature>
<evidence type="ECO:0000256" key="3">
    <source>
        <dbReference type="ARBA" id="ARBA00004496"/>
    </source>
</evidence>
<dbReference type="RefSeq" id="XP_003056749.1">
    <property type="nucleotide sequence ID" value="XM_003056703.1"/>
</dbReference>
<dbReference type="InterPro" id="IPR023600">
    <property type="entry name" value="Folylpolyglutamate_synth_euk"/>
</dbReference>
<dbReference type="SUPFAM" id="SSF53623">
    <property type="entry name" value="MurD-like peptide ligases, catalytic domain"/>
    <property type="match status" value="1"/>
</dbReference>
<dbReference type="InterPro" id="IPR036615">
    <property type="entry name" value="Mur_ligase_C_dom_sf"/>
</dbReference>
<evidence type="ECO:0000256" key="11">
    <source>
        <dbReference type="ARBA" id="ARBA00022792"/>
    </source>
</evidence>
<evidence type="ECO:0000313" key="22">
    <source>
        <dbReference type="Proteomes" id="UP000001876"/>
    </source>
</evidence>
<feature type="binding site" evidence="18">
    <location>
        <position position="354"/>
    </location>
    <ligand>
        <name>ATP</name>
        <dbReference type="ChEBI" id="CHEBI:30616"/>
    </ligand>
</feature>
<organism evidence="22">
    <name type="scientific">Micromonas pusilla (strain CCMP1545)</name>
    <name type="common">Picoplanktonic green alga</name>
    <dbReference type="NCBI Taxonomy" id="564608"/>
    <lineage>
        <taxon>Eukaryota</taxon>
        <taxon>Viridiplantae</taxon>
        <taxon>Chlorophyta</taxon>
        <taxon>Mamiellophyceae</taxon>
        <taxon>Mamiellales</taxon>
        <taxon>Mamiellaceae</taxon>
        <taxon>Micromonas</taxon>
    </lineage>
</organism>
<keyword evidence="22" id="KW-1185">Reference proteome</keyword>
<dbReference type="Gene3D" id="3.90.190.20">
    <property type="entry name" value="Mur ligase, C-terminal domain"/>
    <property type="match status" value="1"/>
</dbReference>
<dbReference type="GO" id="GO:0006730">
    <property type="term" value="P:one-carbon metabolic process"/>
    <property type="evidence" value="ECO:0007669"/>
    <property type="project" value="UniProtKB-KW"/>
</dbReference>
<proteinExistence type="inferred from homology"/>
<dbReference type="GO" id="GO:0005743">
    <property type="term" value="C:mitochondrial inner membrane"/>
    <property type="evidence" value="ECO:0007669"/>
    <property type="project" value="UniProtKB-SubCell"/>
</dbReference>